<dbReference type="PROSITE" id="PS51677">
    <property type="entry name" value="NODB"/>
    <property type="match status" value="1"/>
</dbReference>
<gene>
    <name evidence="3" type="ordered locus">CAP2UW1_4298</name>
</gene>
<name>C7RQC7_ACCRE</name>
<dbReference type="CDD" id="cd10955">
    <property type="entry name" value="CE4_BH0857_like"/>
    <property type="match status" value="1"/>
</dbReference>
<dbReference type="KEGG" id="app:CAP2UW1_4298"/>
<evidence type="ECO:0000256" key="1">
    <source>
        <dbReference type="SAM" id="SignalP"/>
    </source>
</evidence>
<dbReference type="OrthoDB" id="9784220at2"/>
<feature type="domain" description="NodB homology" evidence="2">
    <location>
        <begin position="52"/>
        <end position="241"/>
    </location>
</feature>
<dbReference type="PANTHER" id="PTHR10587:SF134">
    <property type="entry name" value="SECRETED PROTEIN"/>
    <property type="match status" value="1"/>
</dbReference>
<sequence length="259" mass="27008" precursor="true">MKSVTAGALPGLRIAVLTLALLVPGGVRAASDGAPPFEPHQRLDVASPAHAQDVALTLDACGGAYDQALIATLLRLRVPATLFVTKRWLDRHPAAVRELRAHPELFELENHGSQHVPAVIGRRLYGMQGAPDGAGVEREITGGAQAVLQASGRRPDWYRGAGAAYDRASLQIVAQLGYRVAGFSLNADQGATLGAAAVARRLRQAKPGEIVIAHMNRPASGTASGLAAALPDLLGRGLTFVRLSQAAGVLPARDGKQTP</sequence>
<dbReference type="AlphaFoldDB" id="C7RQC7"/>
<feature type="chain" id="PRO_5002983939" evidence="1">
    <location>
        <begin position="30"/>
        <end position="259"/>
    </location>
</feature>
<dbReference type="Gene3D" id="3.20.20.370">
    <property type="entry name" value="Glycoside hydrolase/deacetylase"/>
    <property type="match status" value="1"/>
</dbReference>
<dbReference type="eggNOG" id="COG0726">
    <property type="taxonomic scope" value="Bacteria"/>
</dbReference>
<reference evidence="3" key="1">
    <citation type="submission" date="2009-08" db="EMBL/GenBank/DDBJ databases">
        <authorList>
            <consortium name="US DOE Joint Genome Institute"/>
            <person name="Lucas S."/>
            <person name="Copeland A."/>
            <person name="Lapidus A."/>
            <person name="Glavina del Rio T."/>
            <person name="Dalin E."/>
            <person name="Tice H."/>
            <person name="Bruce D."/>
            <person name="Barry K."/>
            <person name="Pitluck S."/>
            <person name="Lowry S."/>
            <person name="Larimer F."/>
            <person name="Land M."/>
            <person name="Hauser L."/>
            <person name="Kyrpides N."/>
            <person name="Ivanova N."/>
            <person name="McMahon K.D."/>
            <person name="Hugenholtz P."/>
        </authorList>
    </citation>
    <scope>NUCLEOTIDE SEQUENCE</scope>
    <source>
        <strain evidence="3">UW-1</strain>
    </source>
</reference>
<feature type="signal peptide" evidence="1">
    <location>
        <begin position="1"/>
        <end position="29"/>
    </location>
</feature>
<keyword evidence="1" id="KW-0732">Signal</keyword>
<dbReference type="HOGENOM" id="CLU_021264_4_2_4"/>
<reference evidence="3" key="2">
    <citation type="submission" date="2009-09" db="EMBL/GenBank/DDBJ databases">
        <title>Complete sequence of chromosome of Candidatus Accumulibacter phosphatis clade IIA str. UW-1.</title>
        <authorList>
            <consortium name="US DOE Joint Genome Institute"/>
            <person name="Martin H.G."/>
            <person name="Ivanova N."/>
            <person name="Kunin V."/>
            <person name="Warnecke F."/>
            <person name="Barry K."/>
            <person name="He S."/>
            <person name="Salamov A."/>
            <person name="Szeto E."/>
            <person name="Dalin E."/>
            <person name="Pangilinan J.L."/>
            <person name="Lapidus A."/>
            <person name="Lowry S."/>
            <person name="Kyrpides N.C."/>
            <person name="McMahon K.D."/>
            <person name="Hugenholtz P."/>
        </authorList>
    </citation>
    <scope>NUCLEOTIDE SEQUENCE [LARGE SCALE GENOMIC DNA]</scope>
    <source>
        <strain evidence="3">UW-1</strain>
    </source>
</reference>
<evidence type="ECO:0000313" key="3">
    <source>
        <dbReference type="EMBL" id="ACV37534.1"/>
    </source>
</evidence>
<dbReference type="STRING" id="522306.CAP2UW1_4298"/>
<proteinExistence type="predicted"/>
<dbReference type="InterPro" id="IPR002509">
    <property type="entry name" value="NODB_dom"/>
</dbReference>
<dbReference type="InterPro" id="IPR011330">
    <property type="entry name" value="Glyco_hydro/deAcase_b/a-brl"/>
</dbReference>
<protein>
    <submittedName>
        <fullName evidence="3">Polysaccharide deacetylase</fullName>
    </submittedName>
</protein>
<dbReference type="GO" id="GO:0005975">
    <property type="term" value="P:carbohydrate metabolic process"/>
    <property type="evidence" value="ECO:0007669"/>
    <property type="project" value="InterPro"/>
</dbReference>
<dbReference type="PANTHER" id="PTHR10587">
    <property type="entry name" value="GLYCOSYL TRANSFERASE-RELATED"/>
    <property type="match status" value="1"/>
</dbReference>
<dbReference type="Pfam" id="PF01522">
    <property type="entry name" value="Polysacc_deac_1"/>
    <property type="match status" value="1"/>
</dbReference>
<evidence type="ECO:0000259" key="2">
    <source>
        <dbReference type="PROSITE" id="PS51677"/>
    </source>
</evidence>
<dbReference type="InterPro" id="IPR050248">
    <property type="entry name" value="Polysacc_deacetylase_ArnD"/>
</dbReference>
<dbReference type="GO" id="GO:0016810">
    <property type="term" value="F:hydrolase activity, acting on carbon-nitrogen (but not peptide) bonds"/>
    <property type="evidence" value="ECO:0007669"/>
    <property type="project" value="InterPro"/>
</dbReference>
<organism evidence="3">
    <name type="scientific">Accumulibacter regalis</name>
    <dbReference type="NCBI Taxonomy" id="522306"/>
    <lineage>
        <taxon>Bacteria</taxon>
        <taxon>Pseudomonadati</taxon>
        <taxon>Pseudomonadota</taxon>
        <taxon>Betaproteobacteria</taxon>
        <taxon>Candidatus Accumulibacter</taxon>
    </lineage>
</organism>
<accession>C7RQC7</accession>
<dbReference type="SUPFAM" id="SSF88713">
    <property type="entry name" value="Glycoside hydrolase/deacetylase"/>
    <property type="match status" value="1"/>
</dbReference>
<dbReference type="EMBL" id="CP001715">
    <property type="protein sequence ID" value="ACV37534.1"/>
    <property type="molecule type" value="Genomic_DNA"/>
</dbReference>